<accession>A0ACC2HV43</accession>
<gene>
    <name evidence="1" type="ORF">OPT61_g9285</name>
</gene>
<proteinExistence type="predicted"/>
<sequence>MPAGSSLRQNLIVRVREPCKTPASNTTSDLVAACADIDTVPAGSMVSDCSRVAERGEDREAETLADVAQLSNRGDSPTFSTHCGLQRLDSGRHFTDPCCHGPTFTQSSERRADPTRSCTDTISNVKESKYKCPGCSARTCSLPCVKRHKQWAQCSGKRDPTKYIKKSELATPAGIDHDYNFLSGIERDLEKSEKSVTEKGLDVKLKAKPQGDQTQALENHLAAAGIKIIRAPKGMSRSKENKTHRSKSGNKNVIWTVEWIAADKTRTLTQSSAVEPVYRLHPLHESPLAKKKRKLEAETSTPTNPGVHQDVAGSQEAQIMPVPAESNAEPSKLSPSISTSPATKQSTASTKAQPDAAKGGSSTEERFDFYLLRPRTSSSRRVLIPLTSSDTLGDALRGCTIEEFPTIYYFLPATPKLPDGFMLDEDYRKEEGEQQKEFEELMRDVDPEILRRLRDNGSSSNVDEEVNSKKILDVLKQDLGGL</sequence>
<evidence type="ECO:0000313" key="2">
    <source>
        <dbReference type="Proteomes" id="UP001153331"/>
    </source>
</evidence>
<name>A0ACC2HV43_9PLEO</name>
<dbReference type="Proteomes" id="UP001153331">
    <property type="component" value="Unassembled WGS sequence"/>
</dbReference>
<organism evidence="1 2">
    <name type="scientific">Boeremia exigua</name>
    <dbReference type="NCBI Taxonomy" id="749465"/>
    <lineage>
        <taxon>Eukaryota</taxon>
        <taxon>Fungi</taxon>
        <taxon>Dikarya</taxon>
        <taxon>Ascomycota</taxon>
        <taxon>Pezizomycotina</taxon>
        <taxon>Dothideomycetes</taxon>
        <taxon>Pleosporomycetidae</taxon>
        <taxon>Pleosporales</taxon>
        <taxon>Pleosporineae</taxon>
        <taxon>Didymellaceae</taxon>
        <taxon>Boeremia</taxon>
    </lineage>
</organism>
<protein>
    <submittedName>
        <fullName evidence="1">Uncharacterized protein</fullName>
    </submittedName>
</protein>
<evidence type="ECO:0000313" key="1">
    <source>
        <dbReference type="EMBL" id="KAJ8106826.1"/>
    </source>
</evidence>
<comment type="caution">
    <text evidence="1">The sequence shown here is derived from an EMBL/GenBank/DDBJ whole genome shotgun (WGS) entry which is preliminary data.</text>
</comment>
<dbReference type="EMBL" id="JAPHNI010001068">
    <property type="protein sequence ID" value="KAJ8106826.1"/>
    <property type="molecule type" value="Genomic_DNA"/>
</dbReference>
<keyword evidence="2" id="KW-1185">Reference proteome</keyword>
<reference evidence="1" key="1">
    <citation type="submission" date="2022-11" db="EMBL/GenBank/DDBJ databases">
        <title>Genome Sequence of Boeremia exigua.</title>
        <authorList>
            <person name="Buettner E."/>
        </authorList>
    </citation>
    <scope>NUCLEOTIDE SEQUENCE</scope>
    <source>
        <strain evidence="1">CU02</strain>
    </source>
</reference>